<accession>A0A2J6RDZ4</accession>
<dbReference type="AlphaFoldDB" id="A0A2J6RDZ4"/>
<evidence type="ECO:0000313" key="2">
    <source>
        <dbReference type="Proteomes" id="UP000235786"/>
    </source>
</evidence>
<evidence type="ECO:0000313" key="1">
    <source>
        <dbReference type="EMBL" id="PMD36713.1"/>
    </source>
</evidence>
<proteinExistence type="predicted"/>
<dbReference type="EMBL" id="KZ613950">
    <property type="protein sequence ID" value="PMD36713.1"/>
    <property type="molecule type" value="Genomic_DNA"/>
</dbReference>
<dbReference type="Proteomes" id="UP000235786">
    <property type="component" value="Unassembled WGS sequence"/>
</dbReference>
<name>A0A2J6RDZ4_HYAVF</name>
<dbReference type="OrthoDB" id="3518210at2759"/>
<reference evidence="1 2" key="1">
    <citation type="submission" date="2016-04" db="EMBL/GenBank/DDBJ databases">
        <title>A degradative enzymes factory behind the ericoid mycorrhizal symbiosis.</title>
        <authorList>
            <consortium name="DOE Joint Genome Institute"/>
            <person name="Martino E."/>
            <person name="Morin E."/>
            <person name="Grelet G."/>
            <person name="Kuo A."/>
            <person name="Kohler A."/>
            <person name="Daghino S."/>
            <person name="Barry K."/>
            <person name="Choi C."/>
            <person name="Cichocki N."/>
            <person name="Clum A."/>
            <person name="Copeland A."/>
            <person name="Hainaut M."/>
            <person name="Haridas S."/>
            <person name="Labutti K."/>
            <person name="Lindquist E."/>
            <person name="Lipzen A."/>
            <person name="Khouja H.-R."/>
            <person name="Murat C."/>
            <person name="Ohm R."/>
            <person name="Olson A."/>
            <person name="Spatafora J."/>
            <person name="Veneault-Fourrey C."/>
            <person name="Henrissat B."/>
            <person name="Grigoriev I."/>
            <person name="Martin F."/>
            <person name="Perotto S."/>
        </authorList>
    </citation>
    <scope>NUCLEOTIDE SEQUENCE [LARGE SCALE GENOMIC DNA]</scope>
    <source>
        <strain evidence="1 2">F</strain>
    </source>
</reference>
<organism evidence="1 2">
    <name type="scientific">Hyaloscypha variabilis (strain UAMH 11265 / GT02V1 / F)</name>
    <name type="common">Meliniomyces variabilis</name>
    <dbReference type="NCBI Taxonomy" id="1149755"/>
    <lineage>
        <taxon>Eukaryota</taxon>
        <taxon>Fungi</taxon>
        <taxon>Dikarya</taxon>
        <taxon>Ascomycota</taxon>
        <taxon>Pezizomycotina</taxon>
        <taxon>Leotiomycetes</taxon>
        <taxon>Helotiales</taxon>
        <taxon>Hyaloscyphaceae</taxon>
        <taxon>Hyaloscypha</taxon>
        <taxon>Hyaloscypha variabilis</taxon>
    </lineage>
</organism>
<protein>
    <submittedName>
        <fullName evidence="1">Uncharacterized protein</fullName>
    </submittedName>
</protein>
<keyword evidence="2" id="KW-1185">Reference proteome</keyword>
<gene>
    <name evidence="1" type="ORF">L207DRAFT_586410</name>
</gene>
<sequence>MEHPREQRELLIDDTPPQVLWDVKYDRPITEGNKVINPSTGLYEQVTGPMTLGPPYIDLFISNIQSPQPQNLHIFRASRLSINSTVDRVVSEIGELLKSGEFKLYSLNATKYAVSLFVITEKGTDHISALLDGMKRKLWMETEEFKLMERRRKEHSEKNGSVGGEEV</sequence>